<evidence type="ECO:0000313" key="1">
    <source>
        <dbReference type="EMBL" id="MFD1315144.1"/>
    </source>
</evidence>
<reference evidence="2" key="1">
    <citation type="journal article" date="2019" name="Int. J. Syst. Evol. Microbiol.">
        <title>The Global Catalogue of Microorganisms (GCM) 10K type strain sequencing project: providing services to taxonomists for standard genome sequencing and annotation.</title>
        <authorList>
            <consortium name="The Broad Institute Genomics Platform"/>
            <consortium name="The Broad Institute Genome Sequencing Center for Infectious Disease"/>
            <person name="Wu L."/>
            <person name="Ma J."/>
        </authorList>
    </citation>
    <scope>NUCLEOTIDE SEQUENCE [LARGE SCALE GENOMIC DNA]</scope>
    <source>
        <strain evidence="2">CCUG 61485</strain>
    </source>
</reference>
<accession>A0ABW3Y0J4</accession>
<dbReference type="RefSeq" id="WP_377177066.1">
    <property type="nucleotide sequence ID" value="NZ_JBHTMY010000002.1"/>
</dbReference>
<organism evidence="1 2">
    <name type="scientific">Namhaeicola litoreus</name>
    <dbReference type="NCBI Taxonomy" id="1052145"/>
    <lineage>
        <taxon>Bacteria</taxon>
        <taxon>Pseudomonadati</taxon>
        <taxon>Bacteroidota</taxon>
        <taxon>Flavobacteriia</taxon>
        <taxon>Flavobacteriales</taxon>
        <taxon>Flavobacteriaceae</taxon>
        <taxon>Namhaeicola</taxon>
    </lineage>
</organism>
<sequence>MRNLIFTFLFLNVYTGIFAQEVKVITWDDLVPGEVKIDDPFEELTEDQIDDLRYIVRMRMLQERKPGSVGAESLKTLEEKEKKLTAEGVDIEGMLVQHTAITELRKKSGEAVVDSLNGLNIRMLGYLLPLDFEGKNGVEFLLVPWVGACIHTPPPPLNQMVYIKFDKGFEMNASFAPVWVEGTLQTKSLTKLLYLVDGTSEINVGYAMSAEKILDYKKK</sequence>
<name>A0ABW3Y0J4_9FLAO</name>
<dbReference type="Proteomes" id="UP001597201">
    <property type="component" value="Unassembled WGS sequence"/>
</dbReference>
<keyword evidence="2" id="KW-1185">Reference proteome</keyword>
<comment type="caution">
    <text evidence="1">The sequence shown here is derived from an EMBL/GenBank/DDBJ whole genome shotgun (WGS) entry which is preliminary data.</text>
</comment>
<dbReference type="Gene3D" id="2.40.50.870">
    <property type="entry name" value="Protein of unknown function (DUF3299)"/>
    <property type="match status" value="1"/>
</dbReference>
<proteinExistence type="predicted"/>
<gene>
    <name evidence="1" type="ORF">ACFQ39_05905</name>
</gene>
<evidence type="ECO:0000313" key="2">
    <source>
        <dbReference type="Proteomes" id="UP001597201"/>
    </source>
</evidence>
<protein>
    <submittedName>
        <fullName evidence="1">DUF3299 domain-containing protein</fullName>
    </submittedName>
</protein>
<dbReference type="InterPro" id="IPR021727">
    <property type="entry name" value="DUF3299"/>
</dbReference>
<dbReference type="Pfam" id="PF11736">
    <property type="entry name" value="DUF3299"/>
    <property type="match status" value="1"/>
</dbReference>
<dbReference type="EMBL" id="JBHTMY010000002">
    <property type="protein sequence ID" value="MFD1315144.1"/>
    <property type="molecule type" value="Genomic_DNA"/>
</dbReference>